<feature type="non-terminal residue" evidence="2">
    <location>
        <position position="1"/>
    </location>
</feature>
<proteinExistence type="predicted"/>
<name>A0A6J4KP86_9BACT</name>
<protein>
    <submittedName>
        <fullName evidence="2">Uncharacterized protein</fullName>
    </submittedName>
</protein>
<feature type="region of interest" description="Disordered" evidence="1">
    <location>
        <begin position="1"/>
        <end position="43"/>
    </location>
</feature>
<organism evidence="2">
    <name type="scientific">uncultured Gemmatimonadota bacterium</name>
    <dbReference type="NCBI Taxonomy" id="203437"/>
    <lineage>
        <taxon>Bacteria</taxon>
        <taxon>Pseudomonadati</taxon>
        <taxon>Gemmatimonadota</taxon>
        <taxon>environmental samples</taxon>
    </lineage>
</organism>
<accession>A0A6J4KP86</accession>
<dbReference type="EMBL" id="CADCTV010000234">
    <property type="protein sequence ID" value="CAA9310260.1"/>
    <property type="molecule type" value="Genomic_DNA"/>
</dbReference>
<evidence type="ECO:0000256" key="1">
    <source>
        <dbReference type="SAM" id="MobiDB-lite"/>
    </source>
</evidence>
<evidence type="ECO:0000313" key="2">
    <source>
        <dbReference type="EMBL" id="CAA9310260.1"/>
    </source>
</evidence>
<sequence>GGGGSAARRPLPALRPRPVLPTAGGGHPPLPWPARAVHERPLL</sequence>
<feature type="non-terminal residue" evidence="2">
    <location>
        <position position="43"/>
    </location>
</feature>
<dbReference type="AlphaFoldDB" id="A0A6J4KP86"/>
<feature type="compositionally biased region" description="Low complexity" evidence="1">
    <location>
        <begin position="1"/>
        <end position="12"/>
    </location>
</feature>
<reference evidence="2" key="1">
    <citation type="submission" date="2020-02" db="EMBL/GenBank/DDBJ databases">
        <authorList>
            <person name="Meier V. D."/>
        </authorList>
    </citation>
    <scope>NUCLEOTIDE SEQUENCE</scope>
    <source>
        <strain evidence="2">AVDCRST_MAG89</strain>
    </source>
</reference>
<gene>
    <name evidence="2" type="ORF">AVDCRST_MAG89-1070</name>
</gene>